<evidence type="ECO:0000313" key="1">
    <source>
        <dbReference type="EMBL" id="KKL79926.1"/>
    </source>
</evidence>
<dbReference type="EMBL" id="LAZR01023022">
    <property type="protein sequence ID" value="KKL79926.1"/>
    <property type="molecule type" value="Genomic_DNA"/>
</dbReference>
<organism evidence="1">
    <name type="scientific">marine sediment metagenome</name>
    <dbReference type="NCBI Taxonomy" id="412755"/>
    <lineage>
        <taxon>unclassified sequences</taxon>
        <taxon>metagenomes</taxon>
        <taxon>ecological metagenomes</taxon>
    </lineage>
</organism>
<gene>
    <name evidence="1" type="ORF">LCGC14_2009910</name>
</gene>
<sequence length="139" mass="16755">MNWKKIVGFCPCWACFWVGHWVSKPFEHFDRLAFLYPVYNTLMCWSLSINDWAGLDAWRAPEHPRLRDMARNYADMLYETGREEELKKASWLVPSTQEINWGFSFSDAVYREIDPSKVLPELEKKMRRELIAYKRQKER</sequence>
<accession>A0A0F9FN51</accession>
<proteinExistence type="predicted"/>
<name>A0A0F9FN51_9ZZZZ</name>
<protein>
    <submittedName>
        <fullName evidence="1">Uncharacterized protein</fullName>
    </submittedName>
</protein>
<reference evidence="1" key="1">
    <citation type="journal article" date="2015" name="Nature">
        <title>Complex archaea that bridge the gap between prokaryotes and eukaryotes.</title>
        <authorList>
            <person name="Spang A."/>
            <person name="Saw J.H."/>
            <person name="Jorgensen S.L."/>
            <person name="Zaremba-Niedzwiedzka K."/>
            <person name="Martijn J."/>
            <person name="Lind A.E."/>
            <person name="van Eijk R."/>
            <person name="Schleper C."/>
            <person name="Guy L."/>
            <person name="Ettema T.J."/>
        </authorList>
    </citation>
    <scope>NUCLEOTIDE SEQUENCE</scope>
</reference>
<dbReference type="AlphaFoldDB" id="A0A0F9FN51"/>
<comment type="caution">
    <text evidence="1">The sequence shown here is derived from an EMBL/GenBank/DDBJ whole genome shotgun (WGS) entry which is preliminary data.</text>
</comment>